<keyword evidence="3" id="KW-0472">Membrane</keyword>
<dbReference type="InterPro" id="IPR002110">
    <property type="entry name" value="Ankyrin_rpt"/>
</dbReference>
<dbReference type="SMART" id="SM00248">
    <property type="entry name" value="ANK"/>
    <property type="match status" value="5"/>
</dbReference>
<dbReference type="PANTHER" id="PTHR24128">
    <property type="entry name" value="HOMEOBOX PROTEIN WARIAI"/>
    <property type="match status" value="1"/>
</dbReference>
<feature type="transmembrane region" description="Helical" evidence="3">
    <location>
        <begin position="383"/>
        <end position="405"/>
    </location>
</feature>
<dbReference type="Pfam" id="PF12796">
    <property type="entry name" value="Ank_2"/>
    <property type="match status" value="1"/>
</dbReference>
<dbReference type="EMBL" id="CP039347">
    <property type="protein sequence ID" value="QCD86304.1"/>
    <property type="molecule type" value="Genomic_DNA"/>
</dbReference>
<dbReference type="SUPFAM" id="SSF48403">
    <property type="entry name" value="Ankyrin repeat"/>
    <property type="match status" value="1"/>
</dbReference>
<dbReference type="GO" id="GO:0005886">
    <property type="term" value="C:plasma membrane"/>
    <property type="evidence" value="ECO:0007669"/>
    <property type="project" value="UniProtKB-SubCell"/>
</dbReference>
<keyword evidence="3" id="KW-1133">Transmembrane helix</keyword>
<gene>
    <name evidence="5" type="ORF">DEO72_LG3g825</name>
</gene>
<dbReference type="Pfam" id="PF00023">
    <property type="entry name" value="Ank"/>
    <property type="match status" value="1"/>
</dbReference>
<keyword evidence="6" id="KW-1185">Reference proteome</keyword>
<evidence type="ECO:0000313" key="6">
    <source>
        <dbReference type="Proteomes" id="UP000501690"/>
    </source>
</evidence>
<dbReference type="PANTHER" id="PTHR24128:SF24">
    <property type="entry name" value="ANKYRIN REPEAT PROTEIN"/>
    <property type="match status" value="1"/>
</dbReference>
<proteinExistence type="predicted"/>
<feature type="repeat" description="ANK" evidence="2">
    <location>
        <begin position="181"/>
        <end position="213"/>
    </location>
</feature>
<feature type="transmembrane region" description="Helical" evidence="3">
    <location>
        <begin position="325"/>
        <end position="348"/>
    </location>
</feature>
<feature type="transmembrane region" description="Helical" evidence="3">
    <location>
        <begin position="272"/>
        <end position="289"/>
    </location>
</feature>
<dbReference type="Pfam" id="PF13962">
    <property type="entry name" value="PGG"/>
    <property type="match status" value="1"/>
</dbReference>
<keyword evidence="3" id="KW-0812">Transmembrane</keyword>
<dbReference type="Proteomes" id="UP000501690">
    <property type="component" value="Linkage Group LG3"/>
</dbReference>
<evidence type="ECO:0000256" key="1">
    <source>
        <dbReference type="ARBA" id="ARBA00004413"/>
    </source>
</evidence>
<dbReference type="Gene3D" id="1.25.40.20">
    <property type="entry name" value="Ankyrin repeat-containing domain"/>
    <property type="match status" value="1"/>
</dbReference>
<dbReference type="GO" id="GO:0016301">
    <property type="term" value="F:kinase activity"/>
    <property type="evidence" value="ECO:0007669"/>
    <property type="project" value="UniProtKB-KW"/>
</dbReference>
<keyword evidence="5" id="KW-0418">Kinase</keyword>
<sequence length="408" mass="45491">MQSVYWMEFAARQGDVNSLYEIIENDPCVLEAIDSIPFIESPLHVAARAGQVQFAAEIMTLKPSFAWKFNPQGLRPIHLALENGDTTMILHLIKMDKELVRAKRREGLTLLHLASESGDIDLLTELLKACPDSVKDLTVRNETALHFAVMYRRLDALRFLLRWLKTNTVKFQDILNQKDVDGNTILHIAATNNDTEAVQLLMTNMTDLDAVNLSGERAFDIIKDEEIKSNLARAEARVRKKKKMGSLMLSMKEWLIRKTGTRGKMSDEIRRVYLIVATLVATATYNAALRPPGGLHQIQAAGTLVDHVASNSSKVSEGKSVMSNFTFMVFSITNTYAFIVSLFSIIFMMPRNVGWLLLSSSAYLLLWSYAISLVVVSPNDVTANFSGAIFIVLFVPIMALGGIVFSSP</sequence>
<reference evidence="5 6" key="1">
    <citation type="submission" date="2019-04" db="EMBL/GenBank/DDBJ databases">
        <title>An improved genome assembly and genetic linkage map for asparagus bean, Vigna unguiculata ssp. sesquipedialis.</title>
        <authorList>
            <person name="Xia Q."/>
            <person name="Zhang R."/>
            <person name="Dong Y."/>
        </authorList>
    </citation>
    <scope>NUCLEOTIDE SEQUENCE [LARGE SCALE GENOMIC DNA]</scope>
    <source>
        <tissue evidence="5">Leaf</tissue>
    </source>
</reference>
<organism evidence="5 6">
    <name type="scientific">Vigna unguiculata</name>
    <name type="common">Cowpea</name>
    <dbReference type="NCBI Taxonomy" id="3917"/>
    <lineage>
        <taxon>Eukaryota</taxon>
        <taxon>Viridiplantae</taxon>
        <taxon>Streptophyta</taxon>
        <taxon>Embryophyta</taxon>
        <taxon>Tracheophyta</taxon>
        <taxon>Spermatophyta</taxon>
        <taxon>Magnoliopsida</taxon>
        <taxon>eudicotyledons</taxon>
        <taxon>Gunneridae</taxon>
        <taxon>Pentapetalae</taxon>
        <taxon>rosids</taxon>
        <taxon>fabids</taxon>
        <taxon>Fabales</taxon>
        <taxon>Fabaceae</taxon>
        <taxon>Papilionoideae</taxon>
        <taxon>50 kb inversion clade</taxon>
        <taxon>NPAAA clade</taxon>
        <taxon>indigoferoid/millettioid clade</taxon>
        <taxon>Phaseoleae</taxon>
        <taxon>Vigna</taxon>
    </lineage>
</organism>
<dbReference type="PROSITE" id="PS50088">
    <property type="entry name" value="ANK_REPEAT"/>
    <property type="match status" value="2"/>
</dbReference>
<comment type="subcellular location">
    <subcellularLocation>
        <location evidence="1">Cell membrane</location>
        <topology evidence="1">Peripheral membrane protein</topology>
        <orientation evidence="1">Cytoplasmic side</orientation>
    </subcellularLocation>
</comment>
<keyword evidence="2" id="KW-0040">ANK repeat</keyword>
<accession>A0A4D6LDG4</accession>
<evidence type="ECO:0000256" key="3">
    <source>
        <dbReference type="SAM" id="Phobius"/>
    </source>
</evidence>
<dbReference type="InterPro" id="IPR026961">
    <property type="entry name" value="PGG_dom"/>
</dbReference>
<keyword evidence="5" id="KW-0675">Receptor</keyword>
<feature type="transmembrane region" description="Helical" evidence="3">
    <location>
        <begin position="355"/>
        <end position="377"/>
    </location>
</feature>
<dbReference type="AlphaFoldDB" id="A0A4D6LDG4"/>
<evidence type="ECO:0000259" key="4">
    <source>
        <dbReference type="Pfam" id="PF13962"/>
    </source>
</evidence>
<feature type="repeat" description="ANK" evidence="2">
    <location>
        <begin position="106"/>
        <end position="128"/>
    </location>
</feature>
<name>A0A4D6LDG4_VIGUN</name>
<protein>
    <submittedName>
        <fullName evidence="5">Receptor-interacting serine/threonine-protein kinase 4</fullName>
    </submittedName>
</protein>
<dbReference type="PROSITE" id="PS50297">
    <property type="entry name" value="ANK_REP_REGION"/>
    <property type="match status" value="2"/>
</dbReference>
<evidence type="ECO:0000313" key="5">
    <source>
        <dbReference type="EMBL" id="QCD86304.1"/>
    </source>
</evidence>
<feature type="domain" description="PGG" evidence="4">
    <location>
        <begin position="268"/>
        <end position="372"/>
    </location>
</feature>
<keyword evidence="5" id="KW-0808">Transferase</keyword>
<dbReference type="InterPro" id="IPR036770">
    <property type="entry name" value="Ankyrin_rpt-contain_sf"/>
</dbReference>
<evidence type="ECO:0000256" key="2">
    <source>
        <dbReference type="PROSITE-ProRule" id="PRU00023"/>
    </source>
</evidence>